<feature type="domain" description="AB hydrolase-1" evidence="2">
    <location>
        <begin position="20"/>
        <end position="249"/>
    </location>
</feature>
<dbReference type="PANTHER" id="PTHR37017:SF11">
    <property type="entry name" value="ESTERASE_LIPASE_THIOESTERASE DOMAIN-CONTAINING PROTEIN"/>
    <property type="match status" value="1"/>
</dbReference>
<accession>A0ABN6BAV5</accession>
<dbReference type="Gene3D" id="3.40.50.1820">
    <property type="entry name" value="alpha/beta hydrolase"/>
    <property type="match status" value="1"/>
</dbReference>
<protein>
    <submittedName>
        <fullName evidence="3">Salicylate esterase</fullName>
    </submittedName>
</protein>
<gene>
    <name evidence="3" type="ORF">MBRA_50410</name>
</gene>
<feature type="compositionally biased region" description="Polar residues" evidence="1">
    <location>
        <begin position="280"/>
        <end position="290"/>
    </location>
</feature>
<evidence type="ECO:0000256" key="1">
    <source>
        <dbReference type="SAM" id="MobiDB-lite"/>
    </source>
</evidence>
<dbReference type="PANTHER" id="PTHR37017">
    <property type="entry name" value="AB HYDROLASE-1 DOMAIN-CONTAINING PROTEIN-RELATED"/>
    <property type="match status" value="1"/>
</dbReference>
<evidence type="ECO:0000313" key="3">
    <source>
        <dbReference type="EMBL" id="BBZ14846.1"/>
    </source>
</evidence>
<dbReference type="InterPro" id="IPR029058">
    <property type="entry name" value="AB_hydrolase_fold"/>
</dbReference>
<dbReference type="InterPro" id="IPR052897">
    <property type="entry name" value="Sec-Metab_Biosynth_Hydrolase"/>
</dbReference>
<keyword evidence="4" id="KW-1185">Reference proteome</keyword>
<evidence type="ECO:0000313" key="4">
    <source>
        <dbReference type="Proteomes" id="UP000467379"/>
    </source>
</evidence>
<organism evidence="3 4">
    <name type="scientific">Mycobacterium branderi</name>
    <dbReference type="NCBI Taxonomy" id="43348"/>
    <lineage>
        <taxon>Bacteria</taxon>
        <taxon>Bacillati</taxon>
        <taxon>Actinomycetota</taxon>
        <taxon>Actinomycetes</taxon>
        <taxon>Mycobacteriales</taxon>
        <taxon>Mycobacteriaceae</taxon>
        <taxon>Mycobacterium</taxon>
    </lineage>
</organism>
<dbReference type="Pfam" id="PF12697">
    <property type="entry name" value="Abhydrolase_6"/>
    <property type="match status" value="1"/>
</dbReference>
<sequence length="290" mass="31463">MGTVVSPGAGLVNSGRLPDLVLVHGGEHAADCWDLTVAELNRQAPNLRVLAVDLPGRRGKPTDPATVTIAGWVESVVADIENAGLGDIVIVGHSMAGLTVPGVVARLGSRRIREMILAAAFVPPQGARLVDTLRGPLAPFTRRAARRNRPVTIPAVANSFAFCNGMTAEQRRFVLSRICPEYPHVVLERVDRSGLPDDVPRTWILTEHDRALSVRQQRDCINALGGVDTLIRINTCHDLMVSEPQWLARILVQRCRLRADHTAAEPQLVAETDKQLPSKLGQTPQGRGIQ</sequence>
<keyword evidence="3" id="KW-0614">Plasmid</keyword>
<dbReference type="InterPro" id="IPR000073">
    <property type="entry name" value="AB_hydrolase_1"/>
</dbReference>
<dbReference type="EMBL" id="AP022607">
    <property type="protein sequence ID" value="BBZ14846.1"/>
    <property type="molecule type" value="Genomic_DNA"/>
</dbReference>
<evidence type="ECO:0000259" key="2">
    <source>
        <dbReference type="Pfam" id="PF12697"/>
    </source>
</evidence>
<geneLocation type="plasmid" evidence="3 4">
    <name>pJCM12687</name>
</geneLocation>
<reference evidence="3 4" key="1">
    <citation type="journal article" date="2019" name="Emerg. Microbes Infect.">
        <title>Comprehensive subspecies identification of 175 nontuberculous mycobacteria species based on 7547 genomic profiles.</title>
        <authorList>
            <person name="Matsumoto Y."/>
            <person name="Kinjo T."/>
            <person name="Motooka D."/>
            <person name="Nabeya D."/>
            <person name="Jung N."/>
            <person name="Uechi K."/>
            <person name="Horii T."/>
            <person name="Iida T."/>
            <person name="Fujita J."/>
            <person name="Nakamura S."/>
        </authorList>
    </citation>
    <scope>NUCLEOTIDE SEQUENCE [LARGE SCALE GENOMIC DNA]</scope>
    <source>
        <strain evidence="3 4">JCM 12687</strain>
        <plasmid evidence="3">pJCM12687</plasmid>
    </source>
</reference>
<dbReference type="SUPFAM" id="SSF53474">
    <property type="entry name" value="alpha/beta-Hydrolases"/>
    <property type="match status" value="1"/>
</dbReference>
<dbReference type="RefSeq" id="WP_232080401.1">
    <property type="nucleotide sequence ID" value="NZ_AP022607.1"/>
</dbReference>
<proteinExistence type="predicted"/>
<name>A0ABN6BAV5_9MYCO</name>
<dbReference type="Proteomes" id="UP000467379">
    <property type="component" value="Plasmid pJCM12687"/>
</dbReference>
<feature type="region of interest" description="Disordered" evidence="1">
    <location>
        <begin position="268"/>
        <end position="290"/>
    </location>
</feature>